<proteinExistence type="predicted"/>
<feature type="region of interest" description="Disordered" evidence="1">
    <location>
        <begin position="94"/>
        <end position="282"/>
    </location>
</feature>
<reference evidence="2" key="1">
    <citation type="submission" date="2020-02" db="EMBL/GenBank/DDBJ databases">
        <authorList>
            <person name="Meier V. D."/>
        </authorList>
    </citation>
    <scope>NUCLEOTIDE SEQUENCE</scope>
    <source>
        <strain evidence="2">AVDCRST_MAG29</strain>
    </source>
</reference>
<feature type="compositionally biased region" description="Basic and acidic residues" evidence="1">
    <location>
        <begin position="174"/>
        <end position="194"/>
    </location>
</feature>
<name>A0A6J4LWN5_9ACTN</name>
<protein>
    <submittedName>
        <fullName evidence="2">Uncharacterized protein</fullName>
    </submittedName>
</protein>
<feature type="compositionally biased region" description="Basic residues" evidence="1">
    <location>
        <begin position="230"/>
        <end position="264"/>
    </location>
</feature>
<feature type="compositionally biased region" description="Basic and acidic residues" evidence="1">
    <location>
        <begin position="202"/>
        <end position="229"/>
    </location>
</feature>
<dbReference type="AlphaFoldDB" id="A0A6J4LWN5"/>
<gene>
    <name evidence="2" type="ORF">AVDCRST_MAG29-1434</name>
</gene>
<feature type="compositionally biased region" description="Basic residues" evidence="1">
    <location>
        <begin position="24"/>
        <end position="33"/>
    </location>
</feature>
<evidence type="ECO:0000313" key="2">
    <source>
        <dbReference type="EMBL" id="CAA9340054.1"/>
    </source>
</evidence>
<feature type="compositionally biased region" description="Basic and acidic residues" evidence="1">
    <location>
        <begin position="272"/>
        <end position="282"/>
    </location>
</feature>
<feature type="compositionally biased region" description="Basic and acidic residues" evidence="1">
    <location>
        <begin position="106"/>
        <end position="130"/>
    </location>
</feature>
<sequence length="282" mass="31688">DRDDDPSSRPRVLGPPGHVEGGCARRRLPRLLRGRGTAPQGRLRRPDRRGQLHQQRNQHLLRAGAPDHGRFPGPSGLHLADRLAPRCLRAAAHPRSRLDVAGPGAHPRDGRGAPGGDRLEQVDRRSDRDAGAAGPVHRPRRRTRDPRSGSQGAPRRRPLGARRHGRLLVAVRAHAHDQRARRRPAADRAGDGRVRRLLRHLHVPDDAGRRDHLGSDRAARHDRPDDVSRHGRGRRGGGHPKRHRLGRRHGWRDHRLLRLRRRRGLPGPRQGRRPDGADRLVV</sequence>
<feature type="non-terminal residue" evidence="2">
    <location>
        <position position="1"/>
    </location>
</feature>
<dbReference type="EMBL" id="CADCUG010000094">
    <property type="protein sequence ID" value="CAA9340054.1"/>
    <property type="molecule type" value="Genomic_DNA"/>
</dbReference>
<feature type="compositionally biased region" description="Basic residues" evidence="1">
    <location>
        <begin position="154"/>
        <end position="166"/>
    </location>
</feature>
<feature type="region of interest" description="Disordered" evidence="1">
    <location>
        <begin position="1"/>
        <end position="56"/>
    </location>
</feature>
<accession>A0A6J4LWN5</accession>
<organism evidence="2">
    <name type="scientific">uncultured Nocardioidaceae bacterium</name>
    <dbReference type="NCBI Taxonomy" id="253824"/>
    <lineage>
        <taxon>Bacteria</taxon>
        <taxon>Bacillati</taxon>
        <taxon>Actinomycetota</taxon>
        <taxon>Actinomycetes</taxon>
        <taxon>Propionibacteriales</taxon>
        <taxon>Nocardioidaceae</taxon>
        <taxon>environmental samples</taxon>
    </lineage>
</organism>
<evidence type="ECO:0000256" key="1">
    <source>
        <dbReference type="SAM" id="MobiDB-lite"/>
    </source>
</evidence>
<feature type="non-terminal residue" evidence="2">
    <location>
        <position position="282"/>
    </location>
</feature>